<comment type="caution">
    <text evidence="1">The sequence shown here is derived from an EMBL/GenBank/DDBJ whole genome shotgun (WGS) entry which is preliminary data.</text>
</comment>
<dbReference type="SUPFAM" id="SSF52540">
    <property type="entry name" value="P-loop containing nucleoside triphosphate hydrolases"/>
    <property type="match status" value="1"/>
</dbReference>
<dbReference type="Proteomes" id="UP000230353">
    <property type="component" value="Unassembled WGS sequence"/>
</dbReference>
<dbReference type="EMBL" id="PEZL01000010">
    <property type="protein sequence ID" value="PIS13639.1"/>
    <property type="molecule type" value="Genomic_DNA"/>
</dbReference>
<reference evidence="2" key="1">
    <citation type="submission" date="2017-09" db="EMBL/GenBank/DDBJ databases">
        <title>Depth-based differentiation of microbial function through sediment-hosted aquifers and enrichment of novel symbionts in the deep terrestrial subsurface.</title>
        <authorList>
            <person name="Probst A.J."/>
            <person name="Ladd B."/>
            <person name="Jarett J.K."/>
            <person name="Geller-Mcgrath D.E."/>
            <person name="Sieber C.M.K."/>
            <person name="Emerson J.B."/>
            <person name="Anantharaman K."/>
            <person name="Thomas B.C."/>
            <person name="Malmstrom R."/>
            <person name="Stieglmeier M."/>
            <person name="Klingl A."/>
            <person name="Woyke T."/>
            <person name="Ryan C.M."/>
            <person name="Banfield J.F."/>
        </authorList>
    </citation>
    <scope>NUCLEOTIDE SEQUENCE [LARGE SCALE GENOMIC DNA]</scope>
</reference>
<dbReference type="PANTHER" id="PTHR42869">
    <property type="entry name" value="SLL0572 PROTEIN"/>
    <property type="match status" value="1"/>
</dbReference>
<proteinExistence type="predicted"/>
<sequence>MATMRKTKVIIMGAAGRDFHNFNIYFKNNPNYRVVAFTASQIPGISDRKYKNIPIYPEEKLPTLIKEKGVDEVFFSYSDMSYNSLMSKASAVAAAGAQFTLLSPRQTMLNSTKPVVAVTAVRTGCGKSLISQKIATYFKNHGLRVGIARHPMPYGDLKKQICQKFDCLEDLKKHDCTIEEREEYEPYIEKGFSLCAGVDYAKILKLLEKDSDVILWDGGNNDTPFFKPNLYIAITDARRPFHETQYYPGEINFRNADMIIVNKIDKKSKKNVETILANIVRYNPKAKVVKMKAPVFLDKPSLVRGKKVLVVEDGPSVTHGGLPHGAGFEAAKKYGAGEIVDPRKYSVGSLTRVFEEYKHLDNVLPAMGYGRRQMKDLESSINNTPCDAVVLATPSRIEKFLSLKKPVARADFDFKEIGGSVFGGVLKKFLF</sequence>
<accession>A0A2H0WNZ0</accession>
<dbReference type="InterPro" id="IPR027417">
    <property type="entry name" value="P-loop_NTPase"/>
</dbReference>
<protein>
    <submittedName>
        <fullName evidence="1">GTPase</fullName>
    </submittedName>
</protein>
<dbReference type="AlphaFoldDB" id="A0A2H0WNZ0"/>
<dbReference type="PANTHER" id="PTHR42869:SF1">
    <property type="entry name" value="SLL0572 PROTEIN"/>
    <property type="match status" value="1"/>
</dbReference>
<dbReference type="Gene3D" id="3.40.50.720">
    <property type="entry name" value="NAD(P)-binding Rossmann-like Domain"/>
    <property type="match status" value="1"/>
</dbReference>
<dbReference type="InterPro" id="IPR053199">
    <property type="entry name" value="cDPG_synthetase-like"/>
</dbReference>
<gene>
    <name evidence="1" type="ORF">COT67_00670</name>
</gene>
<organism evidence="1 2">
    <name type="scientific">Candidatus Tagabacteria bacterium CG09_land_8_20_14_0_10_41_14</name>
    <dbReference type="NCBI Taxonomy" id="1975021"/>
    <lineage>
        <taxon>Bacteria</taxon>
        <taxon>Candidatus Tagaibacteriota</taxon>
    </lineage>
</organism>
<name>A0A2H0WNZ0_9BACT</name>
<evidence type="ECO:0000313" key="1">
    <source>
        <dbReference type="EMBL" id="PIS13639.1"/>
    </source>
</evidence>
<evidence type="ECO:0000313" key="2">
    <source>
        <dbReference type="Proteomes" id="UP000230353"/>
    </source>
</evidence>